<dbReference type="SMART" id="SM00028">
    <property type="entry name" value="TPR"/>
    <property type="match status" value="3"/>
</dbReference>
<name>A0AAV9PDJ4_9PEZI</name>
<dbReference type="Pfam" id="PF00856">
    <property type="entry name" value="SET"/>
    <property type="match status" value="1"/>
</dbReference>
<feature type="compositionally biased region" description="Polar residues" evidence="1">
    <location>
        <begin position="83"/>
        <end position="92"/>
    </location>
</feature>
<dbReference type="SUPFAM" id="SSF48452">
    <property type="entry name" value="TPR-like"/>
    <property type="match status" value="1"/>
</dbReference>
<feature type="domain" description="SET" evidence="2">
    <location>
        <begin position="707"/>
        <end position="899"/>
    </location>
</feature>
<dbReference type="SUPFAM" id="SSF82199">
    <property type="entry name" value="SET domain"/>
    <property type="match status" value="1"/>
</dbReference>
<dbReference type="PROSITE" id="PS50280">
    <property type="entry name" value="SET"/>
    <property type="match status" value="1"/>
</dbReference>
<dbReference type="InterPro" id="IPR011990">
    <property type="entry name" value="TPR-like_helical_dom_sf"/>
</dbReference>
<dbReference type="GeneID" id="89924739"/>
<feature type="compositionally biased region" description="Basic and acidic residues" evidence="1">
    <location>
        <begin position="129"/>
        <end position="138"/>
    </location>
</feature>
<dbReference type="Gene3D" id="2.170.270.10">
    <property type="entry name" value="SET domain"/>
    <property type="match status" value="1"/>
</dbReference>
<dbReference type="InterPro" id="IPR046341">
    <property type="entry name" value="SET_dom_sf"/>
</dbReference>
<feature type="region of interest" description="Disordered" evidence="1">
    <location>
        <begin position="1"/>
        <end position="138"/>
    </location>
</feature>
<comment type="caution">
    <text evidence="3">The sequence shown here is derived from an EMBL/GenBank/DDBJ whole genome shotgun (WGS) entry which is preliminary data.</text>
</comment>
<dbReference type="RefSeq" id="XP_064660600.1">
    <property type="nucleotide sequence ID" value="XM_064800649.1"/>
</dbReference>
<evidence type="ECO:0000313" key="4">
    <source>
        <dbReference type="Proteomes" id="UP001337655"/>
    </source>
</evidence>
<proteinExistence type="predicted"/>
<dbReference type="SMART" id="SM00317">
    <property type="entry name" value="SET"/>
    <property type="match status" value="1"/>
</dbReference>
<dbReference type="InterPro" id="IPR053209">
    <property type="entry name" value="Gramillin-biosynth_MTr"/>
</dbReference>
<keyword evidence="4" id="KW-1185">Reference proteome</keyword>
<dbReference type="PANTHER" id="PTHR47643">
    <property type="entry name" value="TPR DOMAIN PROTEIN (AFU_ORTHOLOGUE AFUA_5G12710)"/>
    <property type="match status" value="1"/>
</dbReference>
<organism evidence="3 4">
    <name type="scientific">Saxophila tyrrhenica</name>
    <dbReference type="NCBI Taxonomy" id="1690608"/>
    <lineage>
        <taxon>Eukaryota</taxon>
        <taxon>Fungi</taxon>
        <taxon>Dikarya</taxon>
        <taxon>Ascomycota</taxon>
        <taxon>Pezizomycotina</taxon>
        <taxon>Dothideomycetes</taxon>
        <taxon>Dothideomycetidae</taxon>
        <taxon>Mycosphaerellales</taxon>
        <taxon>Extremaceae</taxon>
        <taxon>Saxophila</taxon>
    </lineage>
</organism>
<dbReference type="PANTHER" id="PTHR47643:SF2">
    <property type="entry name" value="TPR DOMAIN PROTEIN (AFU_ORTHOLOGUE AFUA_5G12710)"/>
    <property type="match status" value="1"/>
</dbReference>
<evidence type="ECO:0000313" key="3">
    <source>
        <dbReference type="EMBL" id="KAK5171756.1"/>
    </source>
</evidence>
<accession>A0AAV9PDJ4</accession>
<dbReference type="InterPro" id="IPR001214">
    <property type="entry name" value="SET_dom"/>
</dbReference>
<evidence type="ECO:0000256" key="1">
    <source>
        <dbReference type="SAM" id="MobiDB-lite"/>
    </source>
</evidence>
<dbReference type="EMBL" id="JAVRRT010000005">
    <property type="protein sequence ID" value="KAK5171756.1"/>
    <property type="molecule type" value="Genomic_DNA"/>
</dbReference>
<gene>
    <name evidence="3" type="ORF">LTR77_003392</name>
</gene>
<dbReference type="InterPro" id="IPR019734">
    <property type="entry name" value="TPR_rpt"/>
</dbReference>
<dbReference type="AlphaFoldDB" id="A0AAV9PDJ4"/>
<dbReference type="Proteomes" id="UP001337655">
    <property type="component" value="Unassembled WGS sequence"/>
</dbReference>
<protein>
    <recommendedName>
        <fullName evidence="2">SET domain-containing protein</fullName>
    </recommendedName>
</protein>
<evidence type="ECO:0000259" key="2">
    <source>
        <dbReference type="PROSITE" id="PS50280"/>
    </source>
</evidence>
<dbReference type="Gene3D" id="1.25.40.10">
    <property type="entry name" value="Tetratricopeptide repeat domain"/>
    <property type="match status" value="1"/>
</dbReference>
<reference evidence="3 4" key="1">
    <citation type="submission" date="2023-08" db="EMBL/GenBank/DDBJ databases">
        <title>Black Yeasts Isolated from many extreme environments.</title>
        <authorList>
            <person name="Coleine C."/>
            <person name="Stajich J.E."/>
            <person name="Selbmann L."/>
        </authorList>
    </citation>
    <scope>NUCLEOTIDE SEQUENCE [LARGE SCALE GENOMIC DNA]</scope>
    <source>
        <strain evidence="3 4">CCFEE 5935</strain>
    </source>
</reference>
<sequence length="1098" mass="122225">MHKLKSKIADMQNHHHQTTAIPRKPVPNDNTRNRRSTDSMPNSPTIRMVPNRDSVLDNTDTNKDDDADALAPALSQMDLGGSFRNSMDSTGLVTPPQSPTQHKIPRRSLEKPLPSVPSHDENDYGAAQPRRDISSADLERKLGVDGVLDLDHTEDTTIHERMAPAVVHNTVRRDVHEIVHEQRTRDIHEHHVHHRILPIMDIEVKPARHFIKDDEGRCTEISESQIPGRASKHTQRVVEEVWKDTLPKTKSQPGPRLFSARDFSGSQGDAWAAETPEGAKLTEQWTGRLNMAGVGEPERRQILDLLKRNFELKSMPPETAEKYGDKILSGSDNVWIRQLASALQSEKPDIFAGLDGTPKASASKAPDVATLLSMQDENERVASASSRCGQKRSAAGADAIFSKIENATKEGHALKESRHFVPIIEPYPPCVLPLKDLKTVKLSDLTQETHHRGRALLIQRVSPVAREGTALISAIKDDNGDVENIELHHVDTALEDHMLPERRTIVIKEPYLTLRRDGTATIRIDHPTDIVLGNHDLKVGGPKGKEAKTASQWKQTGNELLGQKKLWQARDAYRNGSVVAGADEQRLILDLARNLARVDLDLGRYDEAVDAATKAVSDGSDSSMNTLDGKAHYRAASASYNLREYGKAQDCLSKLIKLDKNDAEGNREMQRVQARLAEKKSGKYEFDKLVGKLSPQAPRADIADYTEPVEVKEAPVGGRGLFATQDLKTGDLVLCEKAFSSLFEKDKNWFAAWEYNHGKLSMASSTVALWDQVMQKVLQNPSTIEEVTQLVGDYAGLGAMKVHVDDMNVVDAFQVRSIIESNTFGIPTPSKQAQTRPFGFTAEFQQEGHLGDNTGLFLKTSMMNHSCVPNTRKVFVGDAIVIRATRPIKKGEELVQSYAQTDADVAERRGMLESTWHFRCNCKLCAVEERESEDKRKNREDLESRANQLGMAIKNGSAGSQGVSKADVLLKSIKGTYDPDLYKPLPRKAGMYLHVGLIHHYARQNQRTRCTSMITSLFEMLGWKLDIGGGKAELDRKEDSETHIVPELVDVLLLARSMQLYSGGRSRQTEQLESIARELYLAINGVPCGWEPFLRSKT</sequence>